<dbReference type="AlphaFoldDB" id="A0A197ZYU0"/>
<comment type="caution">
    <text evidence="2">The sequence shown here is derived from an EMBL/GenBank/DDBJ whole genome shotgun (WGS) entry which is preliminary data.</text>
</comment>
<proteinExistence type="predicted"/>
<accession>A0A197ZYU0</accession>
<organism evidence="2 3">
    <name type="scientific">Paenibacillus oryzisoli</name>
    <dbReference type="NCBI Taxonomy" id="1850517"/>
    <lineage>
        <taxon>Bacteria</taxon>
        <taxon>Bacillati</taxon>
        <taxon>Bacillota</taxon>
        <taxon>Bacilli</taxon>
        <taxon>Bacillales</taxon>
        <taxon>Paenibacillaceae</taxon>
        <taxon>Paenibacillus</taxon>
    </lineage>
</organism>
<protein>
    <recommendedName>
        <fullName evidence="1">Guanylate cyclase domain-containing protein</fullName>
    </recommendedName>
</protein>
<dbReference type="Proteomes" id="UP000078454">
    <property type="component" value="Unassembled WGS sequence"/>
</dbReference>
<sequence length="261" mass="29407">MSKFSVKYGNFLDNNSKYTAISEIDLQKFNYSTLNIGQLRNDGNKVESLTAIFDLEGFTNFCNQMEPHLVVPRFLHHFLEWIFKKIASEHIVDLPPRNGKQALYSPLPIYSKFLGDGVLMIWDTDKLQNIEIGNIVVSLKIVCESYATEFLPTISKKFVSVPKKLRCGISRGTVVSLGDGNDFVGPSINLASRLQKIAPNLTFAFSARGFDSDSFLDSQYKKYQTVSLNIRGINGNEEIAYVLKSEAKLLSDEETENIKLI</sequence>
<dbReference type="RefSeq" id="WP_068670139.1">
    <property type="nucleotide sequence ID" value="NZ_LYPB01000091.1"/>
</dbReference>
<reference evidence="2 3" key="1">
    <citation type="submission" date="2016-05" db="EMBL/GenBank/DDBJ databases">
        <title>Paenibacillus sp. 1ZS3-15 nov., isolated from the rhizosphere soil.</title>
        <authorList>
            <person name="Zhang X.X."/>
            <person name="Zhang J."/>
        </authorList>
    </citation>
    <scope>NUCLEOTIDE SEQUENCE [LARGE SCALE GENOMIC DNA]</scope>
    <source>
        <strain evidence="2 3">1ZS3-15</strain>
    </source>
</reference>
<keyword evidence="3" id="KW-1185">Reference proteome</keyword>
<dbReference type="Gene3D" id="3.30.70.1230">
    <property type="entry name" value="Nucleotide cyclase"/>
    <property type="match status" value="1"/>
</dbReference>
<dbReference type="GO" id="GO:0004016">
    <property type="term" value="F:adenylate cyclase activity"/>
    <property type="evidence" value="ECO:0007669"/>
    <property type="project" value="UniProtKB-ARBA"/>
</dbReference>
<dbReference type="OrthoDB" id="8580338at2"/>
<evidence type="ECO:0000259" key="1">
    <source>
        <dbReference type="PROSITE" id="PS50125"/>
    </source>
</evidence>
<evidence type="ECO:0000313" key="3">
    <source>
        <dbReference type="Proteomes" id="UP000078454"/>
    </source>
</evidence>
<dbReference type="InterPro" id="IPR001054">
    <property type="entry name" value="A/G_cyclase"/>
</dbReference>
<feature type="domain" description="Guanylate cyclase" evidence="1">
    <location>
        <begin position="49"/>
        <end position="195"/>
    </location>
</feature>
<dbReference type="PROSITE" id="PS50125">
    <property type="entry name" value="GUANYLATE_CYCLASE_2"/>
    <property type="match status" value="1"/>
</dbReference>
<dbReference type="STRING" id="1850517.A8708_11290"/>
<evidence type="ECO:0000313" key="2">
    <source>
        <dbReference type="EMBL" id="OAS13956.1"/>
    </source>
</evidence>
<dbReference type="InterPro" id="IPR029787">
    <property type="entry name" value="Nucleotide_cyclase"/>
</dbReference>
<dbReference type="GO" id="GO:0035556">
    <property type="term" value="P:intracellular signal transduction"/>
    <property type="evidence" value="ECO:0007669"/>
    <property type="project" value="InterPro"/>
</dbReference>
<name>A0A197ZYU0_9BACL</name>
<dbReference type="SUPFAM" id="SSF55073">
    <property type="entry name" value="Nucleotide cyclase"/>
    <property type="match status" value="1"/>
</dbReference>
<dbReference type="GO" id="GO:0009190">
    <property type="term" value="P:cyclic nucleotide biosynthetic process"/>
    <property type="evidence" value="ECO:0007669"/>
    <property type="project" value="InterPro"/>
</dbReference>
<gene>
    <name evidence="2" type="ORF">A8708_11290</name>
</gene>
<dbReference type="EMBL" id="LYPB01000091">
    <property type="protein sequence ID" value="OAS13956.1"/>
    <property type="molecule type" value="Genomic_DNA"/>
</dbReference>